<dbReference type="SUPFAM" id="SSF54277">
    <property type="entry name" value="CAD &amp; PB1 domains"/>
    <property type="match status" value="1"/>
</dbReference>
<dbReference type="GO" id="GO:0005737">
    <property type="term" value="C:cytoplasm"/>
    <property type="evidence" value="ECO:0007669"/>
    <property type="project" value="TreeGrafter"/>
</dbReference>
<dbReference type="AlphaFoldDB" id="A0A0C3CX91"/>
<dbReference type="InterPro" id="IPR035899">
    <property type="entry name" value="DBL_dom_sf"/>
</dbReference>
<gene>
    <name evidence="4" type="ORF">OIDMADRAFT_117566</name>
</gene>
<dbReference type="PROSITE" id="PS51745">
    <property type="entry name" value="PB1"/>
    <property type="match status" value="1"/>
</dbReference>
<sequence length="1016" mass="111729">MSSGAGAIPMAHPHGPLIRTNTAPVYPTRNTTTGLPGLSQTMSHASRSSQMSGSTAYASSSSTSLSSMTSSATLVAPANGGPVVATNNIINQRADASRSLYQICVNLKQRLAQVPGFDAHLNDAYDEDEGDDMDPVSSLWRCLRKGTPLMTIYNALQPAEPLQMDEAQAAKNPKKPAFKFVEACLKDLKLPPGECFTLSDLFGDDTTGFVKVTQVINFVLDNAEKRGLLLTSGKEDAAPVATPGSQMSYRDHVVRELVDTERKYVQDLENLHELKKKIEQKGVIPGDTVHDIFLNINAILDFQRRFLIKIETTNSQPPDRQEWGLPFANYEEAFGIYQPFIANQRKAADIAKREFDKIVLADHPVVVDFNTLDGFLLKPMQRLVKYPLLLKDLRDKTGADEETKLDLTAGIEASNRVLRQANEAVDRELRSEALTDLIQRVDDWKNHRVDQFGDLLLQGHFPVVTGKSDIQKEYTIYLFERILLCCKEFNPNKSKDRLMGTQKDKKDKKDKKEPNKNARLQLKGRIFMTNVTEVVSLGKQGSYTIQIFWKGDPGVENFIIRFSNEETMNKWYAGVDTQRKAHIISALQDGANNPAVDFAWMRDQGGTMSNPYAQQDDDDDDDDYPPQQVQQTQQTSPYVANGGMPRNASNTSLRARSMTGESQQSLAGIARAPPPRFPMGATVNPPLSLQTGMPSAGMPSPSQRGGDSYFSPVGESPASSSRTSTASSMFPFPRQGTPQSGWEDSTNRYTAPAVARVPSRDSSTPSNAYQMNGRTPQRPSLPAMASGSSHGPVSQQRSRSYSTPDVNGQNGNRRPPTAPPSGPVPAVPGIPSYLQNSAYDAGIPRSANDSPTGVAPLRSTTQSPGVQRERQQVPYSNAAQYGRPNTAQAPTAAPDARTISPPPGLPKAPESDLVLPTQLKVKVNCDGNYVTLVVAFNITYQSLIDRIDAKVGRFSNNAISRGTMRLRYRDEDGDFVTIESDDDIQIAFQEWREAQRQQYHTGLLGEIELFCLSVDN</sequence>
<feature type="region of interest" description="Disordered" evidence="1">
    <location>
        <begin position="495"/>
        <end position="516"/>
    </location>
</feature>
<dbReference type="SMART" id="SM00325">
    <property type="entry name" value="RhoGEF"/>
    <property type="match status" value="1"/>
</dbReference>
<dbReference type="CDD" id="cd00160">
    <property type="entry name" value="RhoGEF"/>
    <property type="match status" value="1"/>
</dbReference>
<feature type="compositionally biased region" description="Polar residues" evidence="1">
    <location>
        <begin position="19"/>
        <end position="47"/>
    </location>
</feature>
<dbReference type="Proteomes" id="UP000054321">
    <property type="component" value="Unassembled WGS sequence"/>
</dbReference>
<dbReference type="CDD" id="cd05992">
    <property type="entry name" value="PB1"/>
    <property type="match status" value="1"/>
</dbReference>
<proteinExistence type="predicted"/>
<protein>
    <recommendedName>
        <fullName evidence="6">DH domain-containing protein</fullName>
    </recommendedName>
</protein>
<feature type="region of interest" description="Disordered" evidence="1">
    <location>
        <begin position="602"/>
        <end position="910"/>
    </location>
</feature>
<dbReference type="CDD" id="cd13246">
    <property type="entry name" value="PH_Scd1"/>
    <property type="match status" value="1"/>
</dbReference>
<dbReference type="GO" id="GO:0030010">
    <property type="term" value="P:establishment of cell polarity"/>
    <property type="evidence" value="ECO:0007669"/>
    <property type="project" value="TreeGrafter"/>
</dbReference>
<dbReference type="InterPro" id="IPR011993">
    <property type="entry name" value="PH-like_dom_sf"/>
</dbReference>
<evidence type="ECO:0000256" key="1">
    <source>
        <dbReference type="SAM" id="MobiDB-lite"/>
    </source>
</evidence>
<reference evidence="5" key="2">
    <citation type="submission" date="2015-01" db="EMBL/GenBank/DDBJ databases">
        <title>Evolutionary Origins and Diversification of the Mycorrhizal Mutualists.</title>
        <authorList>
            <consortium name="DOE Joint Genome Institute"/>
            <consortium name="Mycorrhizal Genomics Consortium"/>
            <person name="Kohler A."/>
            <person name="Kuo A."/>
            <person name="Nagy L.G."/>
            <person name="Floudas D."/>
            <person name="Copeland A."/>
            <person name="Barry K.W."/>
            <person name="Cichocki N."/>
            <person name="Veneault-Fourrey C."/>
            <person name="LaButti K."/>
            <person name="Lindquist E.A."/>
            <person name="Lipzen A."/>
            <person name="Lundell T."/>
            <person name="Morin E."/>
            <person name="Murat C."/>
            <person name="Riley R."/>
            <person name="Ohm R."/>
            <person name="Sun H."/>
            <person name="Tunlid A."/>
            <person name="Henrissat B."/>
            <person name="Grigoriev I.V."/>
            <person name="Hibbett D.S."/>
            <person name="Martin F."/>
        </authorList>
    </citation>
    <scope>NUCLEOTIDE SEQUENCE [LARGE SCALE GENOMIC DNA]</scope>
    <source>
        <strain evidence="5">Zn</strain>
    </source>
</reference>
<dbReference type="HOGENOM" id="CLU_007879_1_0_1"/>
<dbReference type="SUPFAM" id="SSF48065">
    <property type="entry name" value="DBL homology domain (DH-domain)"/>
    <property type="match status" value="1"/>
</dbReference>
<organism evidence="4 5">
    <name type="scientific">Oidiodendron maius (strain Zn)</name>
    <dbReference type="NCBI Taxonomy" id="913774"/>
    <lineage>
        <taxon>Eukaryota</taxon>
        <taxon>Fungi</taxon>
        <taxon>Dikarya</taxon>
        <taxon>Ascomycota</taxon>
        <taxon>Pezizomycotina</taxon>
        <taxon>Leotiomycetes</taxon>
        <taxon>Leotiomycetes incertae sedis</taxon>
        <taxon>Myxotrichaceae</taxon>
        <taxon>Oidiodendron</taxon>
    </lineage>
</organism>
<feature type="compositionally biased region" description="Polar residues" evidence="1">
    <location>
        <begin position="760"/>
        <end position="778"/>
    </location>
</feature>
<dbReference type="FunCoup" id="A0A0C3CX91">
    <property type="interactions" value="114"/>
</dbReference>
<feature type="region of interest" description="Disordered" evidence="1">
    <location>
        <begin position="1"/>
        <end position="62"/>
    </location>
</feature>
<dbReference type="InterPro" id="IPR000270">
    <property type="entry name" value="PB1_dom"/>
</dbReference>
<feature type="compositionally biased region" description="Acidic residues" evidence="1">
    <location>
        <begin position="615"/>
        <end position="624"/>
    </location>
</feature>
<feature type="domain" description="PB1" evidence="3">
    <location>
        <begin position="918"/>
        <end position="1014"/>
    </location>
</feature>
<dbReference type="GO" id="GO:0043332">
    <property type="term" value="C:mating projection tip"/>
    <property type="evidence" value="ECO:0007669"/>
    <property type="project" value="TreeGrafter"/>
</dbReference>
<reference evidence="4 5" key="1">
    <citation type="submission" date="2014-04" db="EMBL/GenBank/DDBJ databases">
        <authorList>
            <consortium name="DOE Joint Genome Institute"/>
            <person name="Kuo A."/>
            <person name="Martino E."/>
            <person name="Perotto S."/>
            <person name="Kohler A."/>
            <person name="Nagy L.G."/>
            <person name="Floudas D."/>
            <person name="Copeland A."/>
            <person name="Barry K.W."/>
            <person name="Cichocki N."/>
            <person name="Veneault-Fourrey C."/>
            <person name="LaButti K."/>
            <person name="Lindquist E.A."/>
            <person name="Lipzen A."/>
            <person name="Lundell T."/>
            <person name="Morin E."/>
            <person name="Murat C."/>
            <person name="Sun H."/>
            <person name="Tunlid A."/>
            <person name="Henrissat B."/>
            <person name="Grigoriev I.V."/>
            <person name="Hibbett D.S."/>
            <person name="Martin F."/>
            <person name="Nordberg H.P."/>
            <person name="Cantor M.N."/>
            <person name="Hua S.X."/>
        </authorList>
    </citation>
    <scope>NUCLEOTIDE SEQUENCE [LARGE SCALE GENOMIC DNA]</scope>
    <source>
        <strain evidence="4 5">Zn</strain>
    </source>
</reference>
<dbReference type="Gene3D" id="3.10.20.90">
    <property type="entry name" value="Phosphatidylinositol 3-kinase Catalytic Subunit, Chain A, domain 1"/>
    <property type="match status" value="1"/>
</dbReference>
<dbReference type="Pfam" id="PF06395">
    <property type="entry name" value="CDC24"/>
    <property type="match status" value="1"/>
</dbReference>
<feature type="domain" description="DH" evidence="2">
    <location>
        <begin position="249"/>
        <end position="424"/>
    </location>
</feature>
<name>A0A0C3CX91_OIDMZ</name>
<feature type="compositionally biased region" description="Low complexity" evidence="1">
    <location>
        <begin position="625"/>
        <end position="635"/>
    </location>
</feature>
<evidence type="ECO:0000313" key="5">
    <source>
        <dbReference type="Proteomes" id="UP000054321"/>
    </source>
</evidence>
<dbReference type="GO" id="GO:0005085">
    <property type="term" value="F:guanyl-nucleotide exchange factor activity"/>
    <property type="evidence" value="ECO:0007669"/>
    <property type="project" value="InterPro"/>
</dbReference>
<dbReference type="EMBL" id="KN832873">
    <property type="protein sequence ID" value="KIN03604.1"/>
    <property type="molecule type" value="Genomic_DNA"/>
</dbReference>
<dbReference type="Pfam" id="PF00621">
    <property type="entry name" value="RhoGEF"/>
    <property type="match status" value="1"/>
</dbReference>
<evidence type="ECO:0000259" key="2">
    <source>
        <dbReference type="PROSITE" id="PS50010"/>
    </source>
</evidence>
<dbReference type="InterPro" id="IPR001849">
    <property type="entry name" value="PH_domain"/>
</dbReference>
<dbReference type="PROSITE" id="PS50010">
    <property type="entry name" value="DH_2"/>
    <property type="match status" value="1"/>
</dbReference>
<feature type="compositionally biased region" description="Low complexity" evidence="1">
    <location>
        <begin position="716"/>
        <end position="728"/>
    </location>
</feature>
<dbReference type="OrthoDB" id="1594986at2759"/>
<feature type="compositionally biased region" description="Polar residues" evidence="1">
    <location>
        <begin position="786"/>
        <end position="812"/>
    </location>
</feature>
<dbReference type="GO" id="GO:0035556">
    <property type="term" value="P:intracellular signal transduction"/>
    <property type="evidence" value="ECO:0007669"/>
    <property type="project" value="InterPro"/>
</dbReference>
<dbReference type="InterPro" id="IPR001331">
    <property type="entry name" value="GDS_CDC24_CS"/>
</dbReference>
<dbReference type="GO" id="GO:0031106">
    <property type="term" value="P:septin ring organization"/>
    <property type="evidence" value="ECO:0007669"/>
    <property type="project" value="TreeGrafter"/>
</dbReference>
<dbReference type="Gene3D" id="2.30.29.30">
    <property type="entry name" value="Pleckstrin-homology domain (PH domain)/Phosphotyrosine-binding domain (PTB)"/>
    <property type="match status" value="1"/>
</dbReference>
<feature type="compositionally biased region" description="Polar residues" evidence="1">
    <location>
        <begin position="647"/>
        <end position="666"/>
    </location>
</feature>
<dbReference type="InterPro" id="IPR010481">
    <property type="entry name" value="Cdc24/Scd1_N"/>
</dbReference>
<dbReference type="InterPro" id="IPR033511">
    <property type="entry name" value="Cdc24/Scd1_PH_dom"/>
</dbReference>
<keyword evidence="5" id="KW-1185">Reference proteome</keyword>
<dbReference type="PANTHER" id="PTHR47339">
    <property type="entry name" value="CELL DIVISION CONTROL PROTEIN 24"/>
    <property type="match status" value="1"/>
</dbReference>
<dbReference type="STRING" id="913774.A0A0C3CX91"/>
<dbReference type="Pfam" id="PF15411">
    <property type="entry name" value="PH_10"/>
    <property type="match status" value="1"/>
</dbReference>
<dbReference type="SUPFAM" id="SSF50729">
    <property type="entry name" value="PH domain-like"/>
    <property type="match status" value="1"/>
</dbReference>
<dbReference type="InterPro" id="IPR000219">
    <property type="entry name" value="DH_dom"/>
</dbReference>
<dbReference type="InterPro" id="IPR053026">
    <property type="entry name" value="CDC42_GEF"/>
</dbReference>
<dbReference type="PROSITE" id="PS00741">
    <property type="entry name" value="DH_1"/>
    <property type="match status" value="1"/>
</dbReference>
<dbReference type="FunFam" id="2.30.29.30:FF:000364">
    <property type="entry name" value="Rho guanyl nucleotide exchange factor"/>
    <property type="match status" value="1"/>
</dbReference>
<dbReference type="CDD" id="cd00014">
    <property type="entry name" value="CH_SF"/>
    <property type="match status" value="1"/>
</dbReference>
<dbReference type="InParanoid" id="A0A0C3CX91"/>
<dbReference type="FunFam" id="3.10.20.90:FF:000176">
    <property type="entry name" value="Rho guanyl nucleotide exchange factor"/>
    <property type="match status" value="1"/>
</dbReference>
<evidence type="ECO:0000259" key="3">
    <source>
        <dbReference type="PROSITE" id="PS51745"/>
    </source>
</evidence>
<feature type="compositionally biased region" description="Low complexity" evidence="1">
    <location>
        <begin position="48"/>
        <end position="62"/>
    </location>
</feature>
<dbReference type="GO" id="GO:0000935">
    <property type="term" value="C:division septum"/>
    <property type="evidence" value="ECO:0007669"/>
    <property type="project" value="TreeGrafter"/>
</dbReference>
<dbReference type="InterPro" id="IPR053793">
    <property type="entry name" value="PB1-like"/>
</dbReference>
<dbReference type="Gene3D" id="1.20.900.10">
    <property type="entry name" value="Dbl homology (DH) domain"/>
    <property type="match status" value="1"/>
</dbReference>
<accession>A0A0C3CX91</accession>
<dbReference type="Pfam" id="PF00564">
    <property type="entry name" value="PB1"/>
    <property type="match status" value="1"/>
</dbReference>
<evidence type="ECO:0008006" key="6">
    <source>
        <dbReference type="Google" id="ProtNLM"/>
    </source>
</evidence>
<feature type="compositionally biased region" description="Polar residues" evidence="1">
    <location>
        <begin position="873"/>
        <end position="889"/>
    </location>
</feature>
<dbReference type="SMART" id="SM00233">
    <property type="entry name" value="PH"/>
    <property type="match status" value="1"/>
</dbReference>
<dbReference type="PANTHER" id="PTHR47339:SF1">
    <property type="entry name" value="CELL DIVISION CONTROL PROTEIN 24"/>
    <property type="match status" value="1"/>
</dbReference>
<dbReference type="GO" id="GO:0005634">
    <property type="term" value="C:nucleus"/>
    <property type="evidence" value="ECO:0007669"/>
    <property type="project" value="TreeGrafter"/>
</dbReference>
<evidence type="ECO:0000313" key="4">
    <source>
        <dbReference type="EMBL" id="KIN03604.1"/>
    </source>
</evidence>
<feature type="compositionally biased region" description="Pro residues" evidence="1">
    <location>
        <begin position="816"/>
        <end position="828"/>
    </location>
</feature>
<dbReference type="SMART" id="SM00666">
    <property type="entry name" value="PB1"/>
    <property type="match status" value="1"/>
</dbReference>
<feature type="compositionally biased region" description="Polar residues" evidence="1">
    <location>
        <begin position="736"/>
        <end position="749"/>
    </location>
</feature>